<comment type="caution">
    <text evidence="3">The sequence shown here is derived from an EMBL/GenBank/DDBJ whole genome shotgun (WGS) entry which is preliminary data.</text>
</comment>
<gene>
    <name evidence="3" type="ORF">PTD2_07959</name>
</gene>
<dbReference type="AlphaFoldDB" id="A4C8P7"/>
<dbReference type="InterPro" id="IPR055729">
    <property type="entry name" value="DUF7305"/>
</dbReference>
<organism evidence="3 4">
    <name type="scientific">Pseudoalteromonas tunicata D2</name>
    <dbReference type="NCBI Taxonomy" id="87626"/>
    <lineage>
        <taxon>Bacteria</taxon>
        <taxon>Pseudomonadati</taxon>
        <taxon>Pseudomonadota</taxon>
        <taxon>Gammaproteobacteria</taxon>
        <taxon>Alteromonadales</taxon>
        <taxon>Pseudoalteromonadaceae</taxon>
        <taxon>Pseudoalteromonas</taxon>
    </lineage>
</organism>
<reference evidence="3 4" key="1">
    <citation type="submission" date="2006-02" db="EMBL/GenBank/DDBJ databases">
        <authorList>
            <person name="Moran M.A."/>
            <person name="Kjelleberg S."/>
            <person name="Egan S."/>
            <person name="Saunders N."/>
            <person name="Thomas T."/>
            <person name="Ferriera S."/>
            <person name="Johnson J."/>
            <person name="Kravitz S."/>
            <person name="Halpern A."/>
            <person name="Remington K."/>
            <person name="Beeson K."/>
            <person name="Tran B."/>
            <person name="Rogers Y.-H."/>
            <person name="Friedman R."/>
            <person name="Venter J.C."/>
        </authorList>
    </citation>
    <scope>NUCLEOTIDE SEQUENCE [LARGE SCALE GENOMIC DNA]</scope>
    <source>
        <strain evidence="3 4">D2</strain>
    </source>
</reference>
<dbReference type="Pfam" id="PF14341">
    <property type="entry name" value="PilX_N"/>
    <property type="match status" value="1"/>
</dbReference>
<dbReference type="Proteomes" id="UP000006201">
    <property type="component" value="Unassembled WGS sequence"/>
</dbReference>
<evidence type="ECO:0000259" key="1">
    <source>
        <dbReference type="Pfam" id="PF14341"/>
    </source>
</evidence>
<evidence type="ECO:0008006" key="5">
    <source>
        <dbReference type="Google" id="ProtNLM"/>
    </source>
</evidence>
<protein>
    <recommendedName>
        <fullName evidence="5">Type 4 fimbrial biogenesis protein PilX N-terminal domain-containing protein</fullName>
    </recommendedName>
</protein>
<evidence type="ECO:0000313" key="4">
    <source>
        <dbReference type="Proteomes" id="UP000006201"/>
    </source>
</evidence>
<dbReference type="RefSeq" id="WP_009838223.1">
    <property type="nucleotide sequence ID" value="NZ_AAOH01000003.1"/>
</dbReference>
<proteinExistence type="predicted"/>
<sequence>MKQMKKQQGFTIVVVLLLSMMASVVVISSLKDTTMQERLSGNFEKQTNARLAAESGLFSTHSHLEAELAKVPTTTLTQLIASKGEGGKFTYAATNKLEGMLANIELSQTSDGLLSVASGGERFEGEKQLRALYELVPGEKGKSPFEQVLVGCNGVTVGAGGAIKSYHSKTNETGIKADIGTIYQAAPINLSGSAPIWGSVLATGTITVSGSAFIAGDLHSNNDVKVTGGGGGLTPPELKLPSGTRVGGNVIAGRNLSFRGGVNGTIKVKANIEDLGNSGTTFITNAESDGLALMYGGSWNSKPNQWNSPKDIDGTLLIESKFNVSPTIVAIPAYDPTKPPVDSKDPSLNCDPLDVKAGFDALISNKYVESLKVGGKQVLEISNAFAKYSGVISENPKTVLGELERFNPIKSEIFGETKKIFFFKNLEIDDGQLIFTKESYDLDKGADNETPVDDISVFVAGDFTYSTSGSSLINIKPGVSVTFYVQGKIKIQKPIESEGKEGVKANGKPQLSFYSSYEGKVSEPLNCKEVNKRGNSGAWGVELVSTAAMYASIYAPLTDALVGASGILKGAVRGNSITTCGDGDIVYDEALGELSSGGTIGGSTPKLVFKGWRYHAEADQLATSSTR</sequence>
<evidence type="ECO:0000259" key="2">
    <source>
        <dbReference type="Pfam" id="PF23981"/>
    </source>
</evidence>
<keyword evidence="4" id="KW-1185">Reference proteome</keyword>
<dbReference type="eggNOG" id="COG4726">
    <property type="taxonomic scope" value="Bacteria"/>
</dbReference>
<feature type="domain" description="DUF7305" evidence="2">
    <location>
        <begin position="435"/>
        <end position="593"/>
    </location>
</feature>
<feature type="domain" description="Type 4 fimbrial biogenesis protein PilX N-terminal" evidence="1">
    <location>
        <begin position="8"/>
        <end position="58"/>
    </location>
</feature>
<dbReference type="STRING" id="87626.PTD2_07959"/>
<accession>A4C8P7</accession>
<dbReference type="InterPro" id="IPR025746">
    <property type="entry name" value="PilX_N_dom"/>
</dbReference>
<dbReference type="Pfam" id="PF23981">
    <property type="entry name" value="DUF7305"/>
    <property type="match status" value="1"/>
</dbReference>
<dbReference type="EMBL" id="AAOH01000003">
    <property type="protein sequence ID" value="EAR28962.1"/>
    <property type="molecule type" value="Genomic_DNA"/>
</dbReference>
<name>A4C8P7_9GAMM</name>
<dbReference type="OrthoDB" id="6145642at2"/>
<dbReference type="HOGENOM" id="CLU_497717_0_0_6"/>
<evidence type="ECO:0000313" key="3">
    <source>
        <dbReference type="EMBL" id="EAR28962.1"/>
    </source>
</evidence>